<reference evidence="4 5" key="1">
    <citation type="submission" date="2019-06" db="EMBL/GenBank/DDBJ databases">
        <title>Sequencing the genomes of 1000 actinobacteria strains.</title>
        <authorList>
            <person name="Klenk H.-P."/>
        </authorList>
    </citation>
    <scope>NUCLEOTIDE SEQUENCE [LARGE SCALE GENOMIC DNA]</scope>
    <source>
        <strain evidence="4 5">DSM 45043</strain>
    </source>
</reference>
<feature type="compositionally biased region" description="Basic residues" evidence="2">
    <location>
        <begin position="173"/>
        <end position="187"/>
    </location>
</feature>
<keyword evidence="3" id="KW-0812">Transmembrane</keyword>
<feature type="coiled-coil region" evidence="1">
    <location>
        <begin position="60"/>
        <end position="87"/>
    </location>
</feature>
<comment type="caution">
    <text evidence="4">The sequence shown here is derived from an EMBL/GenBank/DDBJ whole genome shotgun (WGS) entry which is preliminary data.</text>
</comment>
<gene>
    <name evidence="4" type="ORF">FHX41_4732</name>
</gene>
<feature type="compositionally biased region" description="Acidic residues" evidence="2">
    <location>
        <begin position="129"/>
        <end position="152"/>
    </location>
</feature>
<evidence type="ECO:0000313" key="5">
    <source>
        <dbReference type="Proteomes" id="UP000316706"/>
    </source>
</evidence>
<evidence type="ECO:0000256" key="3">
    <source>
        <dbReference type="SAM" id="Phobius"/>
    </source>
</evidence>
<feature type="transmembrane region" description="Helical" evidence="3">
    <location>
        <begin position="44"/>
        <end position="61"/>
    </location>
</feature>
<dbReference type="Proteomes" id="UP000316706">
    <property type="component" value="Unassembled WGS sequence"/>
</dbReference>
<dbReference type="EMBL" id="VFPO01000001">
    <property type="protein sequence ID" value="TQM70982.1"/>
    <property type="molecule type" value="Genomic_DNA"/>
</dbReference>
<evidence type="ECO:0000256" key="2">
    <source>
        <dbReference type="SAM" id="MobiDB-lite"/>
    </source>
</evidence>
<keyword evidence="1" id="KW-0175">Coiled coil</keyword>
<organism evidence="4 5">
    <name type="scientific">Actinomadura hallensis</name>
    <dbReference type="NCBI Taxonomy" id="337895"/>
    <lineage>
        <taxon>Bacteria</taxon>
        <taxon>Bacillati</taxon>
        <taxon>Actinomycetota</taxon>
        <taxon>Actinomycetes</taxon>
        <taxon>Streptosporangiales</taxon>
        <taxon>Thermomonosporaceae</taxon>
        <taxon>Actinomadura</taxon>
    </lineage>
</organism>
<feature type="transmembrane region" description="Helical" evidence="3">
    <location>
        <begin position="18"/>
        <end position="38"/>
    </location>
</feature>
<feature type="region of interest" description="Disordered" evidence="2">
    <location>
        <begin position="127"/>
        <end position="235"/>
    </location>
</feature>
<sequence>MRIPKRVNAVLDWMEQHYLALGVLVALVAVALAMLLLPSSVGRPAASFILGLAIGGFTVHVRSSRRVRRARAEVDNLLRENGLLRHRNTVLASGVITREAQETQALMSIPEDDLLEAASDPQRTVALDELPDDDPLTTDELPEEAVADEPDDAAGRDESAQAEPEPEPEAKAKTRGRGKSKTTRRKAKGESEGDGGEKDGGGGSAPREDDSQPTTVLTELPEDILDGIVVKKSKK</sequence>
<evidence type="ECO:0000256" key="1">
    <source>
        <dbReference type="SAM" id="Coils"/>
    </source>
</evidence>
<dbReference type="OrthoDB" id="3480942at2"/>
<evidence type="ECO:0000313" key="4">
    <source>
        <dbReference type="EMBL" id="TQM70982.1"/>
    </source>
</evidence>
<dbReference type="RefSeq" id="WP_141972211.1">
    <property type="nucleotide sequence ID" value="NZ_VFPO01000001.1"/>
</dbReference>
<accession>A0A543IK73</accession>
<protein>
    <submittedName>
        <fullName evidence="4">Uncharacterized protein</fullName>
    </submittedName>
</protein>
<keyword evidence="3" id="KW-1133">Transmembrane helix</keyword>
<dbReference type="AlphaFoldDB" id="A0A543IK73"/>
<keyword evidence="3" id="KW-0472">Membrane</keyword>
<feature type="compositionally biased region" description="Basic and acidic residues" evidence="2">
    <location>
        <begin position="188"/>
        <end position="210"/>
    </location>
</feature>
<name>A0A543IK73_9ACTN</name>
<proteinExistence type="predicted"/>
<keyword evidence="5" id="KW-1185">Reference proteome</keyword>